<evidence type="ECO:0000256" key="1">
    <source>
        <dbReference type="SAM" id="SignalP"/>
    </source>
</evidence>
<organism evidence="4 5">
    <name type="scientific">Actinomadura fibrosa</name>
    <dbReference type="NCBI Taxonomy" id="111802"/>
    <lineage>
        <taxon>Bacteria</taxon>
        <taxon>Bacillati</taxon>
        <taxon>Actinomycetota</taxon>
        <taxon>Actinomycetes</taxon>
        <taxon>Streptosporangiales</taxon>
        <taxon>Thermomonosporaceae</taxon>
        <taxon>Actinomadura</taxon>
    </lineage>
</organism>
<evidence type="ECO:0000313" key="5">
    <source>
        <dbReference type="Proteomes" id="UP001597063"/>
    </source>
</evidence>
<dbReference type="InterPro" id="IPR029052">
    <property type="entry name" value="Metallo-depent_PP-like"/>
</dbReference>
<dbReference type="Pfam" id="PF09423">
    <property type="entry name" value="PhoD"/>
    <property type="match status" value="1"/>
</dbReference>
<name>A0ABW2XSH5_9ACTN</name>
<dbReference type="InterPro" id="IPR018946">
    <property type="entry name" value="PhoD-like_MPP"/>
</dbReference>
<feature type="signal peptide" evidence="1">
    <location>
        <begin position="1"/>
        <end position="40"/>
    </location>
</feature>
<dbReference type="InterPro" id="IPR038607">
    <property type="entry name" value="PhoD-like_sf"/>
</dbReference>
<feature type="domain" description="Phospholipase D N-terminal" evidence="3">
    <location>
        <begin position="51"/>
        <end position="149"/>
    </location>
</feature>
<feature type="domain" description="PhoD-like phosphatase metallophosphatase" evidence="2">
    <location>
        <begin position="162"/>
        <end position="500"/>
    </location>
</feature>
<proteinExistence type="predicted"/>
<dbReference type="Gene3D" id="2.60.40.380">
    <property type="entry name" value="Purple acid phosphatase-like, N-terminal"/>
    <property type="match status" value="1"/>
</dbReference>
<dbReference type="RefSeq" id="WP_131758060.1">
    <property type="nucleotide sequence ID" value="NZ_CAACUY010000043.1"/>
</dbReference>
<dbReference type="PROSITE" id="PS51318">
    <property type="entry name" value="TAT"/>
    <property type="match status" value="1"/>
</dbReference>
<comment type="caution">
    <text evidence="4">The sequence shown here is derived from an EMBL/GenBank/DDBJ whole genome shotgun (WGS) entry which is preliminary data.</text>
</comment>
<evidence type="ECO:0000259" key="3">
    <source>
        <dbReference type="Pfam" id="PF16655"/>
    </source>
</evidence>
<dbReference type="CDD" id="cd07389">
    <property type="entry name" value="MPP_PhoD"/>
    <property type="match status" value="1"/>
</dbReference>
<dbReference type="PANTHER" id="PTHR43606">
    <property type="entry name" value="PHOSPHATASE, PUTATIVE (AFU_ORTHOLOGUE AFUA_6G08710)-RELATED"/>
    <property type="match status" value="1"/>
</dbReference>
<protein>
    <submittedName>
        <fullName evidence="4">Alkaline phosphatase D family protein</fullName>
    </submittedName>
</protein>
<evidence type="ECO:0000259" key="2">
    <source>
        <dbReference type="Pfam" id="PF09423"/>
    </source>
</evidence>
<gene>
    <name evidence="4" type="ORF">ACFQZM_25355</name>
</gene>
<accession>A0ABW2XSH5</accession>
<keyword evidence="1" id="KW-0732">Signal</keyword>
<dbReference type="SUPFAM" id="SSF56300">
    <property type="entry name" value="Metallo-dependent phosphatases"/>
    <property type="match status" value="1"/>
</dbReference>
<dbReference type="Proteomes" id="UP001597063">
    <property type="component" value="Unassembled WGS sequence"/>
</dbReference>
<sequence>MSSAQRPSGPAMGRRGLLLSGGALALSAAAAGFSPSRAWAAPAFRSDPFALGVASGDPWPTGVVLWTRLAPEPLAPDGAGGMPARKVEVTWEVAADDRFRTIVRRGRTYAVPELAHSVHVEVNGLKPGREYFYRFRVHGADSPVGRTRTAPPPWAPLKALNFGFVSCQAWFEGFYTAYRHLAAEDIDIVFHLGDYIYENPIDASGGVRGVALPAEVRAEPYDLTQYRLRHALHHYDADIIAAHQAHPWAVVWDDHEIDDNWAGDYGKDPGTDPAAFRQRKAAAFQAYYEHLPLRLPNRPKGPQGRLYRSLDYGRMARFHILDTRQYRDDQACGDKTGDCADRLLPGRTVLGDAQERWLFDGLERSSATWNIIPQQIPVTQVDTVPGDGRAFVMDFWDGYKPARDRLFTELAERRIRNPVVLTGDMHRHMAADLKLDFDDPGSRTVGVEFVGTSISTKMDGTDLDPSGQNLLDANEHIRFTSYQRGYVRCTLTKDACRADFRVLPYVTRPGAPVSTRTSFVTENGNPGLQPA</sequence>
<reference evidence="5" key="1">
    <citation type="journal article" date="2019" name="Int. J. Syst. Evol. Microbiol.">
        <title>The Global Catalogue of Microorganisms (GCM) 10K type strain sequencing project: providing services to taxonomists for standard genome sequencing and annotation.</title>
        <authorList>
            <consortium name="The Broad Institute Genomics Platform"/>
            <consortium name="The Broad Institute Genome Sequencing Center for Infectious Disease"/>
            <person name="Wu L."/>
            <person name="Ma J."/>
        </authorList>
    </citation>
    <scope>NUCLEOTIDE SEQUENCE [LARGE SCALE GENOMIC DNA]</scope>
    <source>
        <strain evidence="5">JCM 9371</strain>
    </source>
</reference>
<dbReference type="InterPro" id="IPR006311">
    <property type="entry name" value="TAT_signal"/>
</dbReference>
<feature type="chain" id="PRO_5045536182" evidence="1">
    <location>
        <begin position="41"/>
        <end position="531"/>
    </location>
</feature>
<dbReference type="EMBL" id="JBHTGP010000013">
    <property type="protein sequence ID" value="MFD0687847.1"/>
    <property type="molecule type" value="Genomic_DNA"/>
</dbReference>
<keyword evidence="5" id="KW-1185">Reference proteome</keyword>
<evidence type="ECO:0000313" key="4">
    <source>
        <dbReference type="EMBL" id="MFD0687847.1"/>
    </source>
</evidence>
<dbReference type="Gene3D" id="3.60.21.70">
    <property type="entry name" value="PhoD-like phosphatase"/>
    <property type="match status" value="1"/>
</dbReference>
<dbReference type="InterPro" id="IPR052900">
    <property type="entry name" value="Phospholipid_Metab_Enz"/>
</dbReference>
<dbReference type="PANTHER" id="PTHR43606:SF2">
    <property type="entry name" value="ALKALINE PHOSPHATASE FAMILY PROTEIN (AFU_ORTHOLOGUE AFUA_5G03860)"/>
    <property type="match status" value="1"/>
</dbReference>
<dbReference type="Pfam" id="PF16655">
    <property type="entry name" value="PhoD_N"/>
    <property type="match status" value="1"/>
</dbReference>
<dbReference type="InterPro" id="IPR032093">
    <property type="entry name" value="PhoD_N"/>
</dbReference>